<keyword evidence="3" id="KW-1185">Reference proteome</keyword>
<dbReference type="Proteomes" id="UP000664052">
    <property type="component" value="Unassembled WGS sequence"/>
</dbReference>
<protein>
    <submittedName>
        <fullName evidence="2">Uncharacterized protein</fullName>
    </submittedName>
</protein>
<gene>
    <name evidence="2" type="ORF">JYK02_13255</name>
</gene>
<feature type="compositionally biased region" description="Basic and acidic residues" evidence="1">
    <location>
        <begin position="216"/>
        <end position="227"/>
    </location>
</feature>
<evidence type="ECO:0000313" key="2">
    <source>
        <dbReference type="EMBL" id="MBN8228472.1"/>
    </source>
</evidence>
<evidence type="ECO:0000313" key="3">
    <source>
        <dbReference type="Proteomes" id="UP000664052"/>
    </source>
</evidence>
<feature type="region of interest" description="Disordered" evidence="1">
    <location>
        <begin position="205"/>
        <end position="227"/>
    </location>
</feature>
<dbReference type="EMBL" id="JAFIMU010000007">
    <property type="protein sequence ID" value="MBN8228472.1"/>
    <property type="molecule type" value="Genomic_DNA"/>
</dbReference>
<name>A0ABS3DA11_9BACT</name>
<evidence type="ECO:0000256" key="1">
    <source>
        <dbReference type="SAM" id="MobiDB-lite"/>
    </source>
</evidence>
<dbReference type="RefSeq" id="WP_207051295.1">
    <property type="nucleotide sequence ID" value="NZ_JAFIMU010000007.1"/>
</dbReference>
<organism evidence="2 3">
    <name type="scientific">Corallococcus macrosporus</name>
    <dbReference type="NCBI Taxonomy" id="35"/>
    <lineage>
        <taxon>Bacteria</taxon>
        <taxon>Pseudomonadati</taxon>
        <taxon>Myxococcota</taxon>
        <taxon>Myxococcia</taxon>
        <taxon>Myxococcales</taxon>
        <taxon>Cystobacterineae</taxon>
        <taxon>Myxococcaceae</taxon>
        <taxon>Corallococcus</taxon>
    </lineage>
</organism>
<proteinExistence type="predicted"/>
<sequence>MERLPEQVMQALRELLAEAPEYRVGQALAIATARTTGFFDPFSVEDAALLKALQQLTAEARARKGLLFPKEGSLEAYVAEPHDGLLFGWIFNLAQWGHRPLALAAFAVAEPCLGIWQYGVPEDAPWQHHFANAAEPAAAMKALRQWLADPATPLEPHLKPLNRLIVKSNLIASDPAQSDERIGKRQRCVAAGQVLLHALNAAAWTPEQPTQGAPGEAERQEEAATRPHWEAWEAVRSFLAAHPEASEQSVREHVRRVVLAP</sequence>
<comment type="caution">
    <text evidence="2">The sequence shown here is derived from an EMBL/GenBank/DDBJ whole genome shotgun (WGS) entry which is preliminary data.</text>
</comment>
<reference evidence="2 3" key="1">
    <citation type="submission" date="2021-02" db="EMBL/GenBank/DDBJ databases">
        <title>De Novo genome assembly of isolated myxobacteria.</title>
        <authorList>
            <person name="Stevens D.C."/>
        </authorList>
    </citation>
    <scope>NUCLEOTIDE SEQUENCE [LARGE SCALE GENOMIC DNA]</scope>
    <source>
        <strain evidence="2 3">ATCC 29039</strain>
    </source>
</reference>
<accession>A0ABS3DA11</accession>